<dbReference type="EMBL" id="BLLF01000124">
    <property type="protein sequence ID" value="GFH07901.1"/>
    <property type="molecule type" value="Genomic_DNA"/>
</dbReference>
<name>A0A699YEP3_HAELA</name>
<dbReference type="AlphaFoldDB" id="A0A699YEP3"/>
<dbReference type="Proteomes" id="UP000485058">
    <property type="component" value="Unassembled WGS sequence"/>
</dbReference>
<protein>
    <submittedName>
        <fullName evidence="1">Uncharacterized protein</fullName>
    </submittedName>
</protein>
<accession>A0A699YEP3</accession>
<evidence type="ECO:0000313" key="2">
    <source>
        <dbReference type="Proteomes" id="UP000485058"/>
    </source>
</evidence>
<keyword evidence="2" id="KW-1185">Reference proteome</keyword>
<proteinExistence type="predicted"/>
<gene>
    <name evidence="1" type="ORF">HaLaN_02776</name>
</gene>
<comment type="caution">
    <text evidence="1">The sequence shown here is derived from an EMBL/GenBank/DDBJ whole genome shotgun (WGS) entry which is preliminary data.</text>
</comment>
<evidence type="ECO:0000313" key="1">
    <source>
        <dbReference type="EMBL" id="GFH07901.1"/>
    </source>
</evidence>
<reference evidence="1 2" key="1">
    <citation type="submission" date="2020-02" db="EMBL/GenBank/DDBJ databases">
        <title>Draft genome sequence of Haematococcus lacustris strain NIES-144.</title>
        <authorList>
            <person name="Morimoto D."/>
            <person name="Nakagawa S."/>
            <person name="Yoshida T."/>
            <person name="Sawayama S."/>
        </authorList>
    </citation>
    <scope>NUCLEOTIDE SEQUENCE [LARGE SCALE GENOMIC DNA]</scope>
    <source>
        <strain evidence="1 2">NIES-144</strain>
    </source>
</reference>
<sequence length="82" mass="8167">MAGPPSAAVQSLAMLRCGSQSLTAELACGAHPPTPPYPAAGFSATLHHAASTTLSAQPSRVAVSAVPKRTASCPDCTLVARP</sequence>
<organism evidence="1 2">
    <name type="scientific">Haematococcus lacustris</name>
    <name type="common">Green alga</name>
    <name type="synonym">Haematococcus pluvialis</name>
    <dbReference type="NCBI Taxonomy" id="44745"/>
    <lineage>
        <taxon>Eukaryota</taxon>
        <taxon>Viridiplantae</taxon>
        <taxon>Chlorophyta</taxon>
        <taxon>core chlorophytes</taxon>
        <taxon>Chlorophyceae</taxon>
        <taxon>CS clade</taxon>
        <taxon>Chlamydomonadales</taxon>
        <taxon>Haematococcaceae</taxon>
        <taxon>Haematococcus</taxon>
    </lineage>
</organism>